<feature type="region of interest" description="Disordered" evidence="9">
    <location>
        <begin position="396"/>
        <end position="501"/>
    </location>
</feature>
<dbReference type="Proteomes" id="UP000271974">
    <property type="component" value="Unassembled WGS sequence"/>
</dbReference>
<proteinExistence type="inferred from homology"/>
<dbReference type="SUPFAM" id="SSF81321">
    <property type="entry name" value="Family A G protein-coupled receptor-like"/>
    <property type="match status" value="1"/>
</dbReference>
<keyword evidence="8" id="KW-0807">Transducer</keyword>
<sequence>MDSEVNLTLALRGVTPTSPDLVTQCAGSLGYENMSYGNASTASIATCISSEGDSTSPSAHYSFLFGAVAVALSAVIFIFGTVGNTLVVLVITRTRSMHTPTNCYLLSLAVADSLVLFSAVLPAIPEPFFRIEEWPYGRALCSVLIFLQYLGIDCSALSIAAFTVERYIAICHPMRAQTMCTVSRAKHIIAGLWVFTILYCAPWLGLTEIVEHQMQGGAPLKRCQYRFARSSYMVLYMVDLILFYVMPLVVATVLYLLIGRILYMSRNIRRNDAQLVVRSSLQEAPRRRGDSRVQVIRMLVVVVLAFATLWMPYRVMVVYNSFAKHKYVDLWFLLFARTMVYINCAINSFLYNIMSLKFKRAFRNYLSCCPLYRKKSGQSTHYSEIPTDLLATRRINSSHHQHQQQHIQQHHPNNQCHQFRTSRLGSNSSVKQFKQQYHQQQKCQQNQFYARTNRTGSNSSLKNARREMKQQPQQQQQHHHQQQQQHEHEQNPHQRNHQRQHRRLFQDRLVEKPHANGNIIGNNIEKNGLVKLHLSEKLQPGSERPSKGFHSVENPISAFENYRSPLHNQLNSNLPCSDNDLASTITMNGTVVGIDMAENAV</sequence>
<dbReference type="SMART" id="SM01381">
    <property type="entry name" value="7TM_GPCR_Srsx"/>
    <property type="match status" value="1"/>
</dbReference>
<evidence type="ECO:0000256" key="2">
    <source>
        <dbReference type="ARBA" id="ARBA00004370"/>
    </source>
</evidence>
<comment type="function">
    <text evidence="1">Receptor for thyrotropin-releasing hormone (TRH). Upon ligand binding, this G-protein-coupled receptor triggers activation of the phosphatidylinositol (IP3)-calcium-protein kinase C (PKC) pathway.</text>
</comment>
<accession>A0A433SU23</accession>
<dbReference type="InterPro" id="IPR017452">
    <property type="entry name" value="GPCR_Rhodpsn_7TM"/>
</dbReference>
<feature type="compositionally biased region" description="Polar residues" evidence="9">
    <location>
        <begin position="448"/>
        <end position="462"/>
    </location>
</feature>
<name>A0A433SU23_ELYCH</name>
<keyword evidence="13" id="KW-1185">Reference proteome</keyword>
<evidence type="ECO:0000256" key="10">
    <source>
        <dbReference type="SAM" id="Phobius"/>
    </source>
</evidence>
<feature type="transmembrane region" description="Helical" evidence="10">
    <location>
        <begin position="185"/>
        <end position="204"/>
    </location>
</feature>
<feature type="transmembrane region" description="Helical" evidence="10">
    <location>
        <begin position="63"/>
        <end position="91"/>
    </location>
</feature>
<comment type="similarity">
    <text evidence="8">Belongs to the G-protein coupled receptor 1 family.</text>
</comment>
<dbReference type="OrthoDB" id="5987936at2759"/>
<dbReference type="Gene3D" id="1.20.1070.10">
    <property type="entry name" value="Rhodopsin 7-helix transmembrane proteins"/>
    <property type="match status" value="1"/>
</dbReference>
<feature type="domain" description="G-protein coupled receptors family 1 profile" evidence="11">
    <location>
        <begin position="83"/>
        <end position="351"/>
    </location>
</feature>
<feature type="transmembrane region" description="Helical" evidence="10">
    <location>
        <begin position="136"/>
        <end position="164"/>
    </location>
</feature>
<dbReference type="CDD" id="cd14995">
    <property type="entry name" value="7tmA_TRH-R"/>
    <property type="match status" value="1"/>
</dbReference>
<keyword evidence="4 8" id="KW-0812">Transmembrane</keyword>
<dbReference type="PANTHER" id="PTHR46061:SF3">
    <property type="entry name" value="THYROTROPIN-RELEASING HORMONE RECEPTOR"/>
    <property type="match status" value="1"/>
</dbReference>
<dbReference type="AlphaFoldDB" id="A0A433SU23"/>
<evidence type="ECO:0000313" key="12">
    <source>
        <dbReference type="EMBL" id="RUS72732.1"/>
    </source>
</evidence>
<gene>
    <name evidence="12" type="ORF">EGW08_019499</name>
</gene>
<feature type="compositionally biased region" description="Low complexity" evidence="9">
    <location>
        <begin position="431"/>
        <end position="447"/>
    </location>
</feature>
<dbReference type="Pfam" id="PF00001">
    <property type="entry name" value="7tm_1"/>
    <property type="match status" value="1"/>
</dbReference>
<evidence type="ECO:0000256" key="3">
    <source>
        <dbReference type="ARBA" id="ARBA00018873"/>
    </source>
</evidence>
<feature type="compositionally biased region" description="Polar residues" evidence="9">
    <location>
        <begin position="419"/>
        <end position="430"/>
    </location>
</feature>
<dbReference type="InterPro" id="IPR002120">
    <property type="entry name" value="TRH_rcpt_1"/>
</dbReference>
<protein>
    <recommendedName>
        <fullName evidence="3">Thyrotropin-releasing hormone receptor</fullName>
    </recommendedName>
    <alternativeName>
        <fullName evidence="7">Thyroliberin receptor</fullName>
    </alternativeName>
</protein>
<evidence type="ECO:0000313" key="13">
    <source>
        <dbReference type="Proteomes" id="UP000271974"/>
    </source>
</evidence>
<dbReference type="PANTHER" id="PTHR46061">
    <property type="entry name" value="THYROTROPIN-RELEASING HORMONE RECEPTOR"/>
    <property type="match status" value="1"/>
</dbReference>
<evidence type="ECO:0000256" key="9">
    <source>
        <dbReference type="SAM" id="MobiDB-lite"/>
    </source>
</evidence>
<comment type="subcellular location">
    <subcellularLocation>
        <location evidence="2">Membrane</location>
    </subcellularLocation>
</comment>
<dbReference type="PRINTS" id="PR00237">
    <property type="entry name" value="GPCRRHODOPSN"/>
</dbReference>
<keyword evidence="8" id="KW-0297">G-protein coupled receptor</keyword>
<dbReference type="PROSITE" id="PS00237">
    <property type="entry name" value="G_PROTEIN_RECEP_F1_1"/>
    <property type="match status" value="1"/>
</dbReference>
<dbReference type="PRINTS" id="PR01846">
    <property type="entry name" value="TRHRFAMILY"/>
</dbReference>
<evidence type="ECO:0000256" key="6">
    <source>
        <dbReference type="ARBA" id="ARBA00023136"/>
    </source>
</evidence>
<dbReference type="EMBL" id="RQTK01001025">
    <property type="protein sequence ID" value="RUS72732.1"/>
    <property type="molecule type" value="Genomic_DNA"/>
</dbReference>
<keyword evidence="6 10" id="KW-0472">Membrane</keyword>
<evidence type="ECO:0000256" key="5">
    <source>
        <dbReference type="ARBA" id="ARBA00022989"/>
    </source>
</evidence>
<dbReference type="InterPro" id="IPR000276">
    <property type="entry name" value="GPCR_Rhodpsn"/>
</dbReference>
<feature type="transmembrane region" description="Helical" evidence="10">
    <location>
        <begin position="295"/>
        <end position="311"/>
    </location>
</feature>
<keyword evidence="8" id="KW-0675">Receptor</keyword>
<organism evidence="12 13">
    <name type="scientific">Elysia chlorotica</name>
    <name type="common">Eastern emerald elysia</name>
    <name type="synonym">Sea slug</name>
    <dbReference type="NCBI Taxonomy" id="188477"/>
    <lineage>
        <taxon>Eukaryota</taxon>
        <taxon>Metazoa</taxon>
        <taxon>Spiralia</taxon>
        <taxon>Lophotrochozoa</taxon>
        <taxon>Mollusca</taxon>
        <taxon>Gastropoda</taxon>
        <taxon>Heterobranchia</taxon>
        <taxon>Euthyneura</taxon>
        <taxon>Panpulmonata</taxon>
        <taxon>Sacoglossa</taxon>
        <taxon>Placobranchoidea</taxon>
        <taxon>Plakobranchidae</taxon>
        <taxon>Elysia</taxon>
    </lineage>
</organism>
<evidence type="ECO:0000256" key="8">
    <source>
        <dbReference type="RuleBase" id="RU000688"/>
    </source>
</evidence>
<evidence type="ECO:0000256" key="4">
    <source>
        <dbReference type="ARBA" id="ARBA00022692"/>
    </source>
</evidence>
<dbReference type="STRING" id="188477.A0A433SU23"/>
<dbReference type="GO" id="GO:0016020">
    <property type="term" value="C:membrane"/>
    <property type="evidence" value="ECO:0007669"/>
    <property type="project" value="UniProtKB-SubCell"/>
</dbReference>
<feature type="transmembrane region" description="Helical" evidence="10">
    <location>
        <begin position="103"/>
        <end position="124"/>
    </location>
</feature>
<dbReference type="GO" id="GO:0004997">
    <property type="term" value="F:thyrotropin-releasing hormone receptor activity"/>
    <property type="evidence" value="ECO:0007669"/>
    <property type="project" value="InterPro"/>
</dbReference>
<evidence type="ECO:0000259" key="11">
    <source>
        <dbReference type="PROSITE" id="PS50262"/>
    </source>
</evidence>
<feature type="compositionally biased region" description="Low complexity" evidence="9">
    <location>
        <begin position="404"/>
        <end position="418"/>
    </location>
</feature>
<keyword evidence="5 10" id="KW-1133">Transmembrane helix</keyword>
<comment type="caution">
    <text evidence="12">The sequence shown here is derived from an EMBL/GenBank/DDBJ whole genome shotgun (WGS) entry which is preliminary data.</text>
</comment>
<dbReference type="PRINTS" id="PR00751">
    <property type="entry name" value="THYROLIBRINR"/>
</dbReference>
<reference evidence="12 13" key="1">
    <citation type="submission" date="2019-01" db="EMBL/GenBank/DDBJ databases">
        <title>A draft genome assembly of the solar-powered sea slug Elysia chlorotica.</title>
        <authorList>
            <person name="Cai H."/>
            <person name="Li Q."/>
            <person name="Fang X."/>
            <person name="Li J."/>
            <person name="Curtis N.E."/>
            <person name="Altenburger A."/>
            <person name="Shibata T."/>
            <person name="Feng M."/>
            <person name="Maeda T."/>
            <person name="Schwartz J.A."/>
            <person name="Shigenobu S."/>
            <person name="Lundholm N."/>
            <person name="Nishiyama T."/>
            <person name="Yang H."/>
            <person name="Hasebe M."/>
            <person name="Li S."/>
            <person name="Pierce S.K."/>
            <person name="Wang J."/>
        </authorList>
    </citation>
    <scope>NUCLEOTIDE SEQUENCE [LARGE SCALE GENOMIC DNA]</scope>
    <source>
        <strain evidence="12">EC2010</strain>
        <tissue evidence="12">Whole organism of an adult</tissue>
    </source>
</reference>
<evidence type="ECO:0000256" key="7">
    <source>
        <dbReference type="ARBA" id="ARBA00032251"/>
    </source>
</evidence>
<dbReference type="PROSITE" id="PS50262">
    <property type="entry name" value="G_PROTEIN_RECEP_F1_2"/>
    <property type="match status" value="1"/>
</dbReference>
<evidence type="ECO:0000256" key="1">
    <source>
        <dbReference type="ARBA" id="ARBA00004100"/>
    </source>
</evidence>
<feature type="transmembrane region" description="Helical" evidence="10">
    <location>
        <begin position="241"/>
        <end position="263"/>
    </location>
</feature>
<feature type="transmembrane region" description="Helical" evidence="10">
    <location>
        <begin position="331"/>
        <end position="353"/>
    </location>
</feature>